<dbReference type="Gene3D" id="1.10.510.10">
    <property type="entry name" value="Transferase(Phosphotransferase) domain 1"/>
    <property type="match status" value="1"/>
</dbReference>
<feature type="transmembrane region" description="Helical" evidence="6">
    <location>
        <begin position="6"/>
        <end position="30"/>
    </location>
</feature>
<dbReference type="PANTHER" id="PTHR47989">
    <property type="entry name" value="OS01G0750732 PROTEIN"/>
    <property type="match status" value="1"/>
</dbReference>
<comment type="caution">
    <text evidence="8">The sequence shown here is derived from an EMBL/GenBank/DDBJ whole genome shotgun (WGS) entry which is preliminary data.</text>
</comment>
<evidence type="ECO:0000256" key="1">
    <source>
        <dbReference type="ARBA" id="ARBA00022527"/>
    </source>
</evidence>
<feature type="region of interest" description="Disordered" evidence="5">
    <location>
        <begin position="379"/>
        <end position="420"/>
    </location>
</feature>
<organism evidence="8 9">
    <name type="scientific">Brassica napus</name>
    <name type="common">Rape</name>
    <dbReference type="NCBI Taxonomy" id="3708"/>
    <lineage>
        <taxon>Eukaryota</taxon>
        <taxon>Viridiplantae</taxon>
        <taxon>Streptophyta</taxon>
        <taxon>Embryophyta</taxon>
        <taxon>Tracheophyta</taxon>
        <taxon>Spermatophyta</taxon>
        <taxon>Magnoliopsida</taxon>
        <taxon>eudicotyledons</taxon>
        <taxon>Gunneridae</taxon>
        <taxon>Pentapetalae</taxon>
        <taxon>rosids</taxon>
        <taxon>malvids</taxon>
        <taxon>Brassicales</taxon>
        <taxon>Brassicaceae</taxon>
        <taxon>Brassiceae</taxon>
        <taxon>Brassica</taxon>
    </lineage>
</organism>
<feature type="domain" description="Protein kinase" evidence="7">
    <location>
        <begin position="113"/>
        <end position="372"/>
    </location>
</feature>
<name>A0ABQ8E8F4_BRANA</name>
<evidence type="ECO:0000313" key="8">
    <source>
        <dbReference type="EMBL" id="KAH0937672.1"/>
    </source>
</evidence>
<evidence type="ECO:0000256" key="5">
    <source>
        <dbReference type="SAM" id="MobiDB-lite"/>
    </source>
</evidence>
<evidence type="ECO:0000256" key="6">
    <source>
        <dbReference type="SAM" id="Phobius"/>
    </source>
</evidence>
<dbReference type="PANTHER" id="PTHR47989:SF24">
    <property type="entry name" value="CALCIUM_CALMODULIN-REGULATED RECEPTOR-LIKE KINASE 1 ISOFORM X1"/>
    <property type="match status" value="1"/>
</dbReference>
<keyword evidence="4" id="KW-0067">ATP-binding</keyword>
<evidence type="ECO:0000313" key="9">
    <source>
        <dbReference type="Proteomes" id="UP000824890"/>
    </source>
</evidence>
<dbReference type="InterPro" id="IPR001245">
    <property type="entry name" value="Ser-Thr/Tyr_kinase_cat_dom"/>
</dbReference>
<keyword evidence="3" id="KW-0418">Kinase</keyword>
<protein>
    <recommendedName>
        <fullName evidence="7">Protein kinase domain-containing protein</fullName>
    </recommendedName>
</protein>
<dbReference type="EMBL" id="JAGKQM010000002">
    <property type="protein sequence ID" value="KAH0937672.1"/>
    <property type="molecule type" value="Genomic_DNA"/>
</dbReference>
<evidence type="ECO:0000256" key="4">
    <source>
        <dbReference type="ARBA" id="ARBA00022840"/>
    </source>
</evidence>
<keyword evidence="3" id="KW-0808">Transferase</keyword>
<evidence type="ECO:0000259" key="7">
    <source>
        <dbReference type="PROSITE" id="PS50011"/>
    </source>
</evidence>
<sequence length="420" mass="46960">MEGESFGLIVGISLGLVIGVLLAMAAFLCFRYHRQKPQILNSVSSRSATLPIRENGPDACNIMSDSTLGPDSPMKSSSNGRSVWLAGFSKRSNVISASGILEYSYRDLQKATCNFTNLIGQGAFGPVYKAQMSTGETVAVKVLATDSKQGQKEFHTEVMLLGRLHHRNLVNLVGYCAEKGQHMLIYVYMSKGSLASHLYSNKYEPLSWDLRVYIALDVARGLEYLHDGRYQIFQHLLDQSMGARVADFGLSREEMVNKHAANIRGTFGYLDPEYISTRTFTKKSDVYGFGVLLFELIAGRNPQQGLMEYVELAAMNAEEKVGWEEIVDSRLDGRFDIQEVNEVAAFAYKCIFHAPRKRPNMRDVVQVLTRVIKVRHARKRQKKAPLLPPTVASSVEQTGDRSGLSENHRRDNSMDSTLED</sequence>
<accession>A0ABQ8E8F4</accession>
<dbReference type="PROSITE" id="PS50011">
    <property type="entry name" value="PROTEIN_KINASE_DOM"/>
    <property type="match status" value="1"/>
</dbReference>
<evidence type="ECO:0000256" key="2">
    <source>
        <dbReference type="ARBA" id="ARBA00022741"/>
    </source>
</evidence>
<dbReference type="InterPro" id="IPR011009">
    <property type="entry name" value="Kinase-like_dom_sf"/>
</dbReference>
<keyword evidence="6" id="KW-0472">Membrane</keyword>
<dbReference type="SUPFAM" id="SSF56112">
    <property type="entry name" value="Protein kinase-like (PK-like)"/>
    <property type="match status" value="1"/>
</dbReference>
<reference evidence="8 9" key="1">
    <citation type="submission" date="2021-05" db="EMBL/GenBank/DDBJ databases">
        <title>Genome Assembly of Synthetic Allotetraploid Brassica napus Reveals Homoeologous Exchanges between Subgenomes.</title>
        <authorList>
            <person name="Davis J.T."/>
        </authorList>
    </citation>
    <scope>NUCLEOTIDE SEQUENCE [LARGE SCALE GENOMIC DNA]</scope>
    <source>
        <strain evidence="9">cv. Da-Ae</strain>
        <tissue evidence="8">Seedling</tissue>
    </source>
</reference>
<proteinExistence type="predicted"/>
<gene>
    <name evidence="8" type="ORF">HID58_005133</name>
</gene>
<keyword evidence="6" id="KW-0812">Transmembrane</keyword>
<keyword evidence="6" id="KW-1133">Transmembrane helix</keyword>
<keyword evidence="9" id="KW-1185">Reference proteome</keyword>
<keyword evidence="1" id="KW-0723">Serine/threonine-protein kinase</keyword>
<dbReference type="Gene3D" id="3.30.200.20">
    <property type="entry name" value="Phosphorylase Kinase, domain 1"/>
    <property type="match status" value="1"/>
</dbReference>
<keyword evidence="2" id="KW-0547">Nucleotide-binding</keyword>
<dbReference type="Proteomes" id="UP000824890">
    <property type="component" value="Unassembled WGS sequence"/>
</dbReference>
<dbReference type="InterPro" id="IPR000719">
    <property type="entry name" value="Prot_kinase_dom"/>
</dbReference>
<evidence type="ECO:0000256" key="3">
    <source>
        <dbReference type="ARBA" id="ARBA00022777"/>
    </source>
</evidence>
<dbReference type="Pfam" id="PF07714">
    <property type="entry name" value="PK_Tyr_Ser-Thr"/>
    <property type="match status" value="1"/>
</dbReference>